<dbReference type="AlphaFoldDB" id="A0A6P9DD26"/>
<evidence type="ECO:0000256" key="1">
    <source>
        <dbReference type="PROSITE-ProRule" id="PRU00047"/>
    </source>
</evidence>
<dbReference type="GO" id="GO:0003676">
    <property type="term" value="F:nucleic acid binding"/>
    <property type="evidence" value="ECO:0007669"/>
    <property type="project" value="InterPro"/>
</dbReference>
<dbReference type="InParanoid" id="A0A6P9DD26"/>
<evidence type="ECO:0000313" key="4">
    <source>
        <dbReference type="Proteomes" id="UP001652622"/>
    </source>
</evidence>
<dbReference type="SMART" id="SM00343">
    <property type="entry name" value="ZnF_C2HC"/>
    <property type="match status" value="1"/>
</dbReference>
<evidence type="ECO:0000313" key="6">
    <source>
        <dbReference type="RefSeq" id="XP_060544182.1"/>
    </source>
</evidence>
<dbReference type="InterPro" id="IPR036875">
    <property type="entry name" value="Znf_CCHC_sf"/>
</dbReference>
<feature type="domain" description="CCHC-type" evidence="3">
    <location>
        <begin position="64"/>
        <end position="79"/>
    </location>
</feature>
<dbReference type="RefSeq" id="XP_060544182.1">
    <property type="nucleotide sequence ID" value="XM_060688199.1"/>
</dbReference>
<sequence length="216" mass="23995">MDSTTTCLAHGTLNCLHEWYLMAEEAEIDMTQNRTSRAWRRSPPRGKQEPFKPQTAMAARPSGCFKCGKEGHCAAECQSKTPARKPDRPSGGKPTKPPLRNRNRAEKPKGRGFPFPSKIRRNASVPRGLEPVRKRPRRRPAASVLELRGSQASPRETKVCGAQQGLEETPTRSCKRRSKARSSKRRSFTPALEYGANLHPQPFPSQARRGVTGKGG</sequence>
<feature type="region of interest" description="Disordered" evidence="2">
    <location>
        <begin position="32"/>
        <end position="61"/>
    </location>
</feature>
<reference evidence="5" key="1">
    <citation type="submission" date="2025-04" db="UniProtKB">
        <authorList>
            <consortium name="RefSeq"/>
        </authorList>
    </citation>
    <scope>IDENTIFICATION</scope>
    <source>
        <tissue evidence="5 6">Blood</tissue>
    </source>
</reference>
<dbReference type="Gene3D" id="4.10.60.10">
    <property type="entry name" value="Zinc finger, CCHC-type"/>
    <property type="match status" value="1"/>
</dbReference>
<keyword evidence="1" id="KW-0479">Metal-binding</keyword>
<organism evidence="4 5">
    <name type="scientific">Pantherophis guttatus</name>
    <name type="common">Corn snake</name>
    <name type="synonym">Elaphe guttata</name>
    <dbReference type="NCBI Taxonomy" id="94885"/>
    <lineage>
        <taxon>Eukaryota</taxon>
        <taxon>Metazoa</taxon>
        <taxon>Chordata</taxon>
        <taxon>Craniata</taxon>
        <taxon>Vertebrata</taxon>
        <taxon>Euteleostomi</taxon>
        <taxon>Lepidosauria</taxon>
        <taxon>Squamata</taxon>
        <taxon>Bifurcata</taxon>
        <taxon>Unidentata</taxon>
        <taxon>Episquamata</taxon>
        <taxon>Toxicofera</taxon>
        <taxon>Serpentes</taxon>
        <taxon>Colubroidea</taxon>
        <taxon>Colubridae</taxon>
        <taxon>Colubrinae</taxon>
        <taxon>Pantherophis</taxon>
    </lineage>
</organism>
<dbReference type="GO" id="GO:0008270">
    <property type="term" value="F:zinc ion binding"/>
    <property type="evidence" value="ECO:0007669"/>
    <property type="project" value="UniProtKB-KW"/>
</dbReference>
<name>A0A6P9DD26_PANGU</name>
<feature type="region of interest" description="Disordered" evidence="2">
    <location>
        <begin position="78"/>
        <end position="216"/>
    </location>
</feature>
<keyword evidence="4" id="KW-1185">Reference proteome</keyword>
<evidence type="ECO:0000313" key="7">
    <source>
        <dbReference type="RefSeq" id="XP_060544184.1"/>
    </source>
</evidence>
<evidence type="ECO:0000256" key="2">
    <source>
        <dbReference type="SAM" id="MobiDB-lite"/>
    </source>
</evidence>
<feature type="compositionally biased region" description="Basic residues" evidence="2">
    <location>
        <begin position="173"/>
        <end position="187"/>
    </location>
</feature>
<gene>
    <name evidence="5 6 7" type="primary">LOC117675117</name>
</gene>
<proteinExistence type="predicted"/>
<protein>
    <submittedName>
        <fullName evidence="5 6">Uncharacterized protein LOC117675117</fullName>
    </submittedName>
</protein>
<dbReference type="SUPFAM" id="SSF57756">
    <property type="entry name" value="Retrovirus zinc finger-like domains"/>
    <property type="match status" value="1"/>
</dbReference>
<evidence type="ECO:0000313" key="5">
    <source>
        <dbReference type="RefSeq" id="XP_034289355.1"/>
    </source>
</evidence>
<dbReference type="InterPro" id="IPR001878">
    <property type="entry name" value="Znf_CCHC"/>
</dbReference>
<dbReference type="GeneID" id="117675117"/>
<dbReference type="Proteomes" id="UP001652622">
    <property type="component" value="Unplaced"/>
</dbReference>
<keyword evidence="1" id="KW-0863">Zinc-finger</keyword>
<evidence type="ECO:0000259" key="3">
    <source>
        <dbReference type="PROSITE" id="PS50158"/>
    </source>
</evidence>
<dbReference type="RefSeq" id="XP_060544184.1">
    <property type="nucleotide sequence ID" value="XM_060688201.1"/>
</dbReference>
<accession>A0A6P9DD26</accession>
<dbReference type="KEGG" id="pgut:117675117"/>
<keyword evidence="1" id="KW-0862">Zinc</keyword>
<dbReference type="PROSITE" id="PS50158">
    <property type="entry name" value="ZF_CCHC"/>
    <property type="match status" value="1"/>
</dbReference>
<dbReference type="RefSeq" id="XP_034289355.1">
    <property type="nucleotide sequence ID" value="XM_034433464.1"/>
</dbReference>